<comment type="caution">
    <text evidence="3">The sequence shown here is derived from an EMBL/GenBank/DDBJ whole genome shotgun (WGS) entry which is preliminary data.</text>
</comment>
<name>A0ABP8KE53_9BACT</name>
<dbReference type="Pfam" id="PF13778">
    <property type="entry name" value="DUF4174"/>
    <property type="match status" value="1"/>
</dbReference>
<dbReference type="EMBL" id="BAABHB010000003">
    <property type="protein sequence ID" value="GAA4404773.1"/>
    <property type="molecule type" value="Genomic_DNA"/>
</dbReference>
<dbReference type="InterPro" id="IPR025232">
    <property type="entry name" value="DUF4174"/>
</dbReference>
<evidence type="ECO:0000313" key="4">
    <source>
        <dbReference type="Proteomes" id="UP001500936"/>
    </source>
</evidence>
<evidence type="ECO:0000256" key="1">
    <source>
        <dbReference type="ARBA" id="ARBA00022729"/>
    </source>
</evidence>
<organism evidence="3 4">
    <name type="scientific">Nibrella viscosa</name>
    <dbReference type="NCBI Taxonomy" id="1084524"/>
    <lineage>
        <taxon>Bacteria</taxon>
        <taxon>Pseudomonadati</taxon>
        <taxon>Bacteroidota</taxon>
        <taxon>Cytophagia</taxon>
        <taxon>Cytophagales</taxon>
        <taxon>Spirosomataceae</taxon>
        <taxon>Nibrella</taxon>
    </lineage>
</organism>
<dbReference type="Proteomes" id="UP001500936">
    <property type="component" value="Unassembled WGS sequence"/>
</dbReference>
<feature type="domain" description="DUF4174" evidence="2">
    <location>
        <begin position="15"/>
        <end position="124"/>
    </location>
</feature>
<evidence type="ECO:0000259" key="2">
    <source>
        <dbReference type="Pfam" id="PF13778"/>
    </source>
</evidence>
<reference evidence="4" key="1">
    <citation type="journal article" date="2019" name="Int. J. Syst. Evol. Microbiol.">
        <title>The Global Catalogue of Microorganisms (GCM) 10K type strain sequencing project: providing services to taxonomists for standard genome sequencing and annotation.</title>
        <authorList>
            <consortium name="The Broad Institute Genomics Platform"/>
            <consortium name="The Broad Institute Genome Sequencing Center for Infectious Disease"/>
            <person name="Wu L."/>
            <person name="Ma J."/>
        </authorList>
    </citation>
    <scope>NUCLEOTIDE SEQUENCE [LARGE SCALE GENOMIC DNA]</scope>
    <source>
        <strain evidence="4">JCM 17925</strain>
    </source>
</reference>
<sequence length="129" mass="15213">MESVANQRKSLKAILDEKKDNTRVVLVYVRDDAQHYLIEQQDSFRAVEDEFRERDMEIIALVASTLMEPDRQFLMQSEFKLVPAEDYMGWLIGKDGTIKKTFTEPVDPKSLFQLIDTMPMRKQEMKKKH</sequence>
<keyword evidence="4" id="KW-1185">Reference proteome</keyword>
<proteinExistence type="predicted"/>
<keyword evidence="1" id="KW-0732">Signal</keyword>
<dbReference type="RefSeq" id="WP_345267038.1">
    <property type="nucleotide sequence ID" value="NZ_BAABHB010000003.1"/>
</dbReference>
<protein>
    <recommendedName>
        <fullName evidence="2">DUF4174 domain-containing protein</fullName>
    </recommendedName>
</protein>
<gene>
    <name evidence="3" type="ORF">GCM10023187_22520</name>
</gene>
<accession>A0ABP8KE53</accession>
<evidence type="ECO:0000313" key="3">
    <source>
        <dbReference type="EMBL" id="GAA4404773.1"/>
    </source>
</evidence>